<dbReference type="AlphaFoldDB" id="I4APT0"/>
<dbReference type="KEGG" id="fli:Fleli_3650"/>
<dbReference type="EMBL" id="CP003345">
    <property type="protein sequence ID" value="AFM05965.1"/>
    <property type="molecule type" value="Genomic_DNA"/>
</dbReference>
<dbReference type="HOGENOM" id="CLU_3061786_0_0_10"/>
<evidence type="ECO:0000313" key="3">
    <source>
        <dbReference type="Proteomes" id="UP000006054"/>
    </source>
</evidence>
<organism evidence="2 3">
    <name type="scientific">Bernardetia litoralis (strain ATCC 23117 / DSM 6794 / NBRC 15988 / NCIMB 1366 / Fx l1 / Sio-4)</name>
    <name type="common">Flexibacter litoralis</name>
    <dbReference type="NCBI Taxonomy" id="880071"/>
    <lineage>
        <taxon>Bacteria</taxon>
        <taxon>Pseudomonadati</taxon>
        <taxon>Bacteroidota</taxon>
        <taxon>Cytophagia</taxon>
        <taxon>Cytophagales</taxon>
        <taxon>Bernardetiaceae</taxon>
        <taxon>Bernardetia</taxon>
    </lineage>
</organism>
<keyword evidence="1" id="KW-1133">Transmembrane helix</keyword>
<sequence length="53" mass="5864">MPNTYKSLGRAKRQQFLDSRATAGAIFIIHFSVAEALLGLYFSLDHPIMLGVP</sequence>
<reference evidence="3" key="1">
    <citation type="submission" date="2012-06" db="EMBL/GenBank/DDBJ databases">
        <title>The complete genome of Flexibacter litoralis DSM 6794.</title>
        <authorList>
            <person name="Lucas S."/>
            <person name="Copeland A."/>
            <person name="Lapidus A."/>
            <person name="Glavina del Rio T."/>
            <person name="Dalin E."/>
            <person name="Tice H."/>
            <person name="Bruce D."/>
            <person name="Goodwin L."/>
            <person name="Pitluck S."/>
            <person name="Peters L."/>
            <person name="Ovchinnikova G."/>
            <person name="Lu M."/>
            <person name="Kyrpides N."/>
            <person name="Mavromatis K."/>
            <person name="Ivanova N."/>
            <person name="Brettin T."/>
            <person name="Detter J.C."/>
            <person name="Han C."/>
            <person name="Larimer F."/>
            <person name="Land M."/>
            <person name="Hauser L."/>
            <person name="Markowitz V."/>
            <person name="Cheng J.-F."/>
            <person name="Hugenholtz P."/>
            <person name="Woyke T."/>
            <person name="Wu D."/>
            <person name="Spring S."/>
            <person name="Lang E."/>
            <person name="Kopitz M."/>
            <person name="Brambilla E."/>
            <person name="Klenk H.-P."/>
            <person name="Eisen J.A."/>
        </authorList>
    </citation>
    <scope>NUCLEOTIDE SEQUENCE [LARGE SCALE GENOMIC DNA]</scope>
    <source>
        <strain evidence="3">ATCC 23117 / DSM 6794 / NBRC 15988 / NCIMB 1366 / Sio-4</strain>
    </source>
</reference>
<evidence type="ECO:0000313" key="2">
    <source>
        <dbReference type="EMBL" id="AFM05965.1"/>
    </source>
</evidence>
<dbReference type="Proteomes" id="UP000006054">
    <property type="component" value="Chromosome"/>
</dbReference>
<keyword evidence="3" id="KW-1185">Reference proteome</keyword>
<proteinExistence type="predicted"/>
<feature type="transmembrane region" description="Helical" evidence="1">
    <location>
        <begin position="21"/>
        <end position="44"/>
    </location>
</feature>
<keyword evidence="1" id="KW-0472">Membrane</keyword>
<evidence type="ECO:0000256" key="1">
    <source>
        <dbReference type="SAM" id="Phobius"/>
    </source>
</evidence>
<protein>
    <submittedName>
        <fullName evidence="2">Uncharacterized protein</fullName>
    </submittedName>
</protein>
<gene>
    <name evidence="2" type="ordered locus">Fleli_3650</name>
</gene>
<name>I4APT0_BERLS</name>
<accession>I4APT0</accession>
<keyword evidence="1" id="KW-0812">Transmembrane</keyword>